<evidence type="ECO:0000256" key="2">
    <source>
        <dbReference type="ARBA" id="ARBA00009840"/>
    </source>
</evidence>
<evidence type="ECO:0000256" key="5">
    <source>
        <dbReference type="SAM" id="Coils"/>
    </source>
</evidence>
<feature type="coiled-coil region" evidence="5">
    <location>
        <begin position="34"/>
        <end position="61"/>
    </location>
</feature>
<dbReference type="PANTHER" id="PTHR30563">
    <property type="entry name" value="DNA RECOMBINATION PROTEIN RMUC"/>
    <property type="match status" value="1"/>
</dbReference>
<dbReference type="EMBL" id="JACBYQ010000001">
    <property type="protein sequence ID" value="NYE95100.1"/>
    <property type="molecule type" value="Genomic_DNA"/>
</dbReference>
<accession>A0A7Y9LT48</accession>
<comment type="function">
    <text evidence="1">Involved in DNA recombination.</text>
</comment>
<keyword evidence="4" id="KW-0233">DNA recombination</keyword>
<comment type="similarity">
    <text evidence="2">Belongs to the RmuC family.</text>
</comment>
<comment type="caution">
    <text evidence="7">The sequence shown here is derived from an EMBL/GenBank/DDBJ whole genome shotgun (WGS) entry which is preliminary data.</text>
</comment>
<dbReference type="Proteomes" id="UP000521748">
    <property type="component" value="Unassembled WGS sequence"/>
</dbReference>
<evidence type="ECO:0000313" key="8">
    <source>
        <dbReference type="Proteomes" id="UP000521748"/>
    </source>
</evidence>
<name>A0A7Y9LT48_9MICC</name>
<dbReference type="GO" id="GO:0006310">
    <property type="term" value="P:DNA recombination"/>
    <property type="evidence" value="ECO:0007669"/>
    <property type="project" value="UniProtKB-KW"/>
</dbReference>
<evidence type="ECO:0000256" key="4">
    <source>
        <dbReference type="ARBA" id="ARBA00023172"/>
    </source>
</evidence>
<evidence type="ECO:0000256" key="6">
    <source>
        <dbReference type="SAM" id="MobiDB-lite"/>
    </source>
</evidence>
<proteinExistence type="inferred from homology"/>
<dbReference type="Pfam" id="PF02646">
    <property type="entry name" value="RmuC"/>
    <property type="match status" value="1"/>
</dbReference>
<reference evidence="7 8" key="1">
    <citation type="submission" date="2020-07" db="EMBL/GenBank/DDBJ databases">
        <title>Sequencing the genomes of 1000 actinobacteria strains.</title>
        <authorList>
            <person name="Klenk H.-P."/>
        </authorList>
    </citation>
    <scope>NUCLEOTIDE SEQUENCE [LARGE SCALE GENOMIC DNA]</scope>
    <source>
        <strain evidence="7 8">DSM 102047</strain>
    </source>
</reference>
<feature type="region of interest" description="Disordered" evidence="6">
    <location>
        <begin position="353"/>
        <end position="378"/>
    </location>
</feature>
<evidence type="ECO:0000256" key="1">
    <source>
        <dbReference type="ARBA" id="ARBA00003416"/>
    </source>
</evidence>
<keyword evidence="8" id="KW-1185">Reference proteome</keyword>
<gene>
    <name evidence="7" type="ORF">FHU41_001321</name>
</gene>
<keyword evidence="3 5" id="KW-0175">Coiled coil</keyword>
<feature type="compositionally biased region" description="Polar residues" evidence="6">
    <location>
        <begin position="357"/>
        <end position="368"/>
    </location>
</feature>
<dbReference type="AlphaFoldDB" id="A0A7Y9LT48"/>
<organism evidence="7 8">
    <name type="scientific">Psychromicrobium silvestre</name>
    <dbReference type="NCBI Taxonomy" id="1645614"/>
    <lineage>
        <taxon>Bacteria</taxon>
        <taxon>Bacillati</taxon>
        <taxon>Actinomycetota</taxon>
        <taxon>Actinomycetes</taxon>
        <taxon>Micrococcales</taxon>
        <taxon>Micrococcaceae</taxon>
        <taxon>Psychromicrobium</taxon>
    </lineage>
</organism>
<evidence type="ECO:0000313" key="7">
    <source>
        <dbReference type="EMBL" id="NYE95100.1"/>
    </source>
</evidence>
<dbReference type="PANTHER" id="PTHR30563:SF0">
    <property type="entry name" value="DNA RECOMBINATION PROTEIN RMUC"/>
    <property type="match status" value="1"/>
</dbReference>
<dbReference type="InterPro" id="IPR003798">
    <property type="entry name" value="DNA_recombination_RmuC"/>
</dbReference>
<protein>
    <submittedName>
        <fullName evidence="7">DNA recombination protein RmuC</fullName>
    </submittedName>
</protein>
<evidence type="ECO:0000256" key="3">
    <source>
        <dbReference type="ARBA" id="ARBA00023054"/>
    </source>
</evidence>
<dbReference type="RefSeq" id="WP_179388782.1">
    <property type="nucleotide sequence ID" value="NZ_JACBYQ010000001.1"/>
</dbReference>
<sequence length="378" mass="40935">MDGFALGLCLGLLLGGLALYLLLRRRQLTLSDELGEVTERLSEANAALAAAEAESRLLSSQSQQDGSVLKALGPVAERLSEVQRQVALLERDRVEQYGQLTQQLRDARESDALLLQTTRSLASTLRSTSARGRWGEVQLRRVVESAGLLAHVDFQEQVQQTGEDGSQRPDMVVRLPGGKELVLDAKAPLSAFLEAQEASTEAAATAALARHAKAVRVHIDALAGKKYWQSAGASPEVVICFLPAESILSVALNADAQLLDYALERGVVLASPISLLAVLKAVAFSWRQDVLTENARDLFDLSTELYQRLAKLGENVEKLGASIRSSVDKYNLMVGSLEARVLPTARKLNALDPEKLSTPSSVQNQPRSLTAPELLERP</sequence>